<comment type="similarity">
    <text evidence="8 9">Belongs to the TonB-dependent receptor family.</text>
</comment>
<keyword evidence="6 8" id="KW-0472">Membrane</keyword>
<dbReference type="RefSeq" id="WP_167184975.1">
    <property type="nucleotide sequence ID" value="NZ_JAAONZ010000005.1"/>
</dbReference>
<dbReference type="InterPro" id="IPR036942">
    <property type="entry name" value="Beta-barrel_TonB_sf"/>
</dbReference>
<evidence type="ECO:0000256" key="6">
    <source>
        <dbReference type="ARBA" id="ARBA00023136"/>
    </source>
</evidence>
<evidence type="ECO:0000256" key="8">
    <source>
        <dbReference type="PROSITE-ProRule" id="PRU01360"/>
    </source>
</evidence>
<gene>
    <name evidence="12" type="ORF">G8770_08815</name>
</gene>
<comment type="caution">
    <text evidence="12">The sequence shown here is derived from an EMBL/GenBank/DDBJ whole genome shotgun (WGS) entry which is preliminary data.</text>
</comment>
<evidence type="ECO:0000259" key="10">
    <source>
        <dbReference type="Pfam" id="PF00593"/>
    </source>
</evidence>
<organism evidence="12 13">
    <name type="scientific">Pseudomaricurvus hydrocarbonicus</name>
    <dbReference type="NCBI Taxonomy" id="1470433"/>
    <lineage>
        <taxon>Bacteria</taxon>
        <taxon>Pseudomonadati</taxon>
        <taxon>Pseudomonadota</taxon>
        <taxon>Gammaproteobacteria</taxon>
        <taxon>Cellvibrionales</taxon>
        <taxon>Cellvibrionaceae</taxon>
        <taxon>Pseudomaricurvus</taxon>
    </lineage>
</organism>
<evidence type="ECO:0000256" key="2">
    <source>
        <dbReference type="ARBA" id="ARBA00022448"/>
    </source>
</evidence>
<accession>A0A9E5JW59</accession>
<dbReference type="PROSITE" id="PS52016">
    <property type="entry name" value="TONB_DEPENDENT_REC_3"/>
    <property type="match status" value="1"/>
</dbReference>
<dbReference type="InterPro" id="IPR012910">
    <property type="entry name" value="Plug_dom"/>
</dbReference>
<keyword evidence="4 8" id="KW-0812">Transmembrane</keyword>
<dbReference type="Gene3D" id="2.40.170.20">
    <property type="entry name" value="TonB-dependent receptor, beta-barrel domain"/>
    <property type="match status" value="1"/>
</dbReference>
<dbReference type="SUPFAM" id="SSF56935">
    <property type="entry name" value="Porins"/>
    <property type="match status" value="1"/>
</dbReference>
<evidence type="ECO:0000259" key="11">
    <source>
        <dbReference type="Pfam" id="PF07715"/>
    </source>
</evidence>
<dbReference type="Pfam" id="PF07715">
    <property type="entry name" value="Plug"/>
    <property type="match status" value="1"/>
</dbReference>
<feature type="domain" description="TonB-dependent receptor-like beta-barrel" evidence="10">
    <location>
        <begin position="350"/>
        <end position="858"/>
    </location>
</feature>
<dbReference type="GO" id="GO:0009279">
    <property type="term" value="C:cell outer membrane"/>
    <property type="evidence" value="ECO:0007669"/>
    <property type="project" value="UniProtKB-SubCell"/>
</dbReference>
<dbReference type="PANTHER" id="PTHR47234">
    <property type="match status" value="1"/>
</dbReference>
<evidence type="ECO:0000256" key="4">
    <source>
        <dbReference type="ARBA" id="ARBA00022692"/>
    </source>
</evidence>
<evidence type="ECO:0000256" key="5">
    <source>
        <dbReference type="ARBA" id="ARBA00023077"/>
    </source>
</evidence>
<dbReference type="InterPro" id="IPR037066">
    <property type="entry name" value="Plug_dom_sf"/>
</dbReference>
<dbReference type="InterPro" id="IPR039426">
    <property type="entry name" value="TonB-dep_rcpt-like"/>
</dbReference>
<dbReference type="PANTHER" id="PTHR47234:SF1">
    <property type="entry name" value="TONB-DEPENDENT RECEPTOR"/>
    <property type="match status" value="1"/>
</dbReference>
<feature type="domain" description="TonB-dependent receptor plug" evidence="11">
    <location>
        <begin position="65"/>
        <end position="183"/>
    </location>
</feature>
<protein>
    <submittedName>
        <fullName evidence="12">TonB-dependent receptor</fullName>
    </submittedName>
</protein>
<dbReference type="EMBL" id="JAAONZ010000005">
    <property type="protein sequence ID" value="NHO65640.1"/>
    <property type="molecule type" value="Genomic_DNA"/>
</dbReference>
<evidence type="ECO:0000256" key="3">
    <source>
        <dbReference type="ARBA" id="ARBA00022452"/>
    </source>
</evidence>
<evidence type="ECO:0000313" key="12">
    <source>
        <dbReference type="EMBL" id="NHO65640.1"/>
    </source>
</evidence>
<keyword evidence="3 8" id="KW-1134">Transmembrane beta strand</keyword>
<reference evidence="12" key="1">
    <citation type="submission" date="2020-03" db="EMBL/GenBank/DDBJ databases">
        <authorList>
            <person name="Guo F."/>
        </authorList>
    </citation>
    <scope>NUCLEOTIDE SEQUENCE</scope>
    <source>
        <strain evidence="12">JCM 30134</strain>
    </source>
</reference>
<keyword evidence="2 8" id="KW-0813">Transport</keyword>
<dbReference type="AlphaFoldDB" id="A0A9E5JW59"/>
<name>A0A9E5JW59_9GAMM</name>
<evidence type="ECO:0000256" key="1">
    <source>
        <dbReference type="ARBA" id="ARBA00004571"/>
    </source>
</evidence>
<evidence type="ECO:0000256" key="9">
    <source>
        <dbReference type="RuleBase" id="RU003357"/>
    </source>
</evidence>
<keyword evidence="7 8" id="KW-0998">Cell outer membrane</keyword>
<keyword evidence="5 9" id="KW-0798">TonB box</keyword>
<dbReference type="InterPro" id="IPR000531">
    <property type="entry name" value="Beta-barrel_TonB"/>
</dbReference>
<keyword evidence="12" id="KW-0675">Receptor</keyword>
<dbReference type="Proteomes" id="UP000787472">
    <property type="component" value="Unassembled WGS sequence"/>
</dbReference>
<evidence type="ECO:0000313" key="13">
    <source>
        <dbReference type="Proteomes" id="UP000787472"/>
    </source>
</evidence>
<comment type="subcellular location">
    <subcellularLocation>
        <location evidence="1 8">Cell outer membrane</location>
        <topology evidence="1 8">Multi-pass membrane protein</topology>
    </subcellularLocation>
</comment>
<proteinExistence type="inferred from homology"/>
<evidence type="ECO:0000256" key="7">
    <source>
        <dbReference type="ARBA" id="ARBA00023237"/>
    </source>
</evidence>
<dbReference type="Pfam" id="PF00593">
    <property type="entry name" value="TonB_dep_Rec_b-barrel"/>
    <property type="match status" value="1"/>
</dbReference>
<sequence length="891" mass="95816">MHTRVSPQPLAEFYLKKSVITITGAILSAAGMMNAYAQGDATDPLQLEEITVTGTYIRGIEPTGSQVIGISADDVKVSGATSANDILATLPQASNLFNGMTSLEPTAPTQTQVVRPNLRALPKFSTASGNVTLVLVDGHRVVPVGVKQSAVDSDMIPPAVIDRVEIITDGGSSLYGADAVGGVINFVTKKDFDGVEISAGYSQGDDYWSYDTSITAGTTWTNGSGYISLNHSDRDAILGQDRSWSKGGGWVSRDEVAPAEGECISPTSITSVYLNGSSVASLGSTGELCDKGSLNSLVPAEDRSSLFFGVTQSLTERISLDVKGFYSERNTTWDVYPLGDTVATREITGAGIEVVPTVGFSYAPNAAYSDPQGETTFEAWGLSPELKIDLDNGWRIASLLHYSESDSDYNQPDSNATKLQGYVLDGVIDPTNIAAAEANVIRDVLNWEESGESLQQLFMARVIADGALLKLPAGDLSMAIGVEYSDQQAEIREDNVERGGLSGLDYDSADRTVNSVFAELQVPLISGKPGIESLVLSASARYDDYSDFGDTTNPHVGLTWEPVEWLSIHANWGESFNAPTLVDQIGRSEAGYNAGVAGLFLTDTAAAAGQTIDFAARPNVAQLFGANDDLQPQTAETWAVGFTMTPPVAEGLQVQANYYEIEFTDILGFFDPRSSVSAVQYASAYTWSPTQAQLDAASAQTFNGDDAWAGVDASTVAVIIDRRLDNGDEALIRGLDFGFNYLHDSDLGTFDFQLSGNYKLESKVKSVEGNQWFDDRDNSAKYNLMSAVGWQRDNWRAKMTFKYTPSYAVNDASSNPANGEPLQDHVDAFLVTDLYVGYDFQGTGLTQDLSLRFNAGNVFDEEPPLYRRNGQASYSGFTLGRVLSISATKRF</sequence>
<dbReference type="Gene3D" id="2.170.130.10">
    <property type="entry name" value="TonB-dependent receptor, plug domain"/>
    <property type="match status" value="1"/>
</dbReference>
<keyword evidence="13" id="KW-1185">Reference proteome</keyword>